<dbReference type="InterPro" id="IPR032675">
    <property type="entry name" value="LRR_dom_sf"/>
</dbReference>
<keyword evidence="1" id="KW-1133">Transmembrane helix</keyword>
<dbReference type="Gene3D" id="3.80.10.10">
    <property type="entry name" value="Ribonuclease Inhibitor"/>
    <property type="match status" value="1"/>
</dbReference>
<proteinExistence type="predicted"/>
<comment type="caution">
    <text evidence="2">The sequence shown here is derived from an EMBL/GenBank/DDBJ whole genome shotgun (WGS) entry which is preliminary data.</text>
</comment>
<feature type="transmembrane region" description="Helical" evidence="1">
    <location>
        <begin position="262"/>
        <end position="279"/>
    </location>
</feature>
<keyword evidence="3" id="KW-1185">Reference proteome</keyword>
<evidence type="ECO:0000313" key="3">
    <source>
        <dbReference type="Proteomes" id="UP001158067"/>
    </source>
</evidence>
<name>A0ABY1PZ17_9BACT</name>
<feature type="transmembrane region" description="Helical" evidence="1">
    <location>
        <begin position="34"/>
        <end position="55"/>
    </location>
</feature>
<gene>
    <name evidence="2" type="ORF">SAMN06265222_104104</name>
</gene>
<dbReference type="Proteomes" id="UP001158067">
    <property type="component" value="Unassembled WGS sequence"/>
</dbReference>
<feature type="transmembrane region" description="Helical" evidence="1">
    <location>
        <begin position="115"/>
        <end position="145"/>
    </location>
</feature>
<evidence type="ECO:0000256" key="1">
    <source>
        <dbReference type="SAM" id="Phobius"/>
    </source>
</evidence>
<accession>A0ABY1PZ17</accession>
<keyword evidence="1" id="KW-0812">Transmembrane</keyword>
<protein>
    <submittedName>
        <fullName evidence="2">Uncharacterized protein</fullName>
    </submittedName>
</protein>
<feature type="transmembrane region" description="Helical" evidence="1">
    <location>
        <begin position="202"/>
        <end position="220"/>
    </location>
</feature>
<feature type="transmembrane region" description="Helical" evidence="1">
    <location>
        <begin position="226"/>
        <end position="242"/>
    </location>
</feature>
<reference evidence="2 3" key="1">
    <citation type="submission" date="2017-05" db="EMBL/GenBank/DDBJ databases">
        <authorList>
            <person name="Varghese N."/>
            <person name="Submissions S."/>
        </authorList>
    </citation>
    <scope>NUCLEOTIDE SEQUENCE [LARGE SCALE GENOMIC DNA]</scope>
    <source>
        <strain evidence="2 3">DSM 25457</strain>
    </source>
</reference>
<organism evidence="2 3">
    <name type="scientific">Neorhodopirellula lusitana</name>
    <dbReference type="NCBI Taxonomy" id="445327"/>
    <lineage>
        <taxon>Bacteria</taxon>
        <taxon>Pseudomonadati</taxon>
        <taxon>Planctomycetota</taxon>
        <taxon>Planctomycetia</taxon>
        <taxon>Pirellulales</taxon>
        <taxon>Pirellulaceae</taxon>
        <taxon>Neorhodopirellula</taxon>
    </lineage>
</organism>
<dbReference type="EMBL" id="FXUG01000004">
    <property type="protein sequence ID" value="SMP53389.1"/>
    <property type="molecule type" value="Genomic_DNA"/>
</dbReference>
<keyword evidence="1" id="KW-0472">Membrane</keyword>
<dbReference type="SUPFAM" id="SSF52047">
    <property type="entry name" value="RNI-like"/>
    <property type="match status" value="1"/>
</dbReference>
<dbReference type="RefSeq" id="WP_283432297.1">
    <property type="nucleotide sequence ID" value="NZ_FXUG01000004.1"/>
</dbReference>
<feature type="transmembrane region" description="Helical" evidence="1">
    <location>
        <begin position="75"/>
        <end position="103"/>
    </location>
</feature>
<sequence>MNPTLDTASESPGSNAGKFVLNFAWAALPKPTQYGLLVFATLCQAVTVWITWPLWLARTVPPNLPTIDLPPFSFGWLIVGSLVLVCCVPRQGLLLHWAVLLVASFFDQFRLQPQFYAIALLMAACVWDRARVCARWLLAAMWLWAGLHKAVSPDWFGHGLAWLTARTDWNGYFSTQVLGWGIAVVEMVVGVLACFRPRWAAVPCVLMHVGIVVTLSPLMVNWNESVIPWNLATAVVGGWIMWQSNSWKPSEFWMPQRRSETVFAAACFIAPLGFYVGWVDHGFANVLYSGCIPNGLITTRDGVHKIRGWSDLAVPFPNERRTLEIYFEQYAAPGDKLHVSDPRPLLDDAYFVLGEDRRAIEIDADSFFSMDAIGKNDARVRNGDPALARPGDLRGVAGIGLDTPRAIFAFKNAGVRMLRPALDQPVNALAFTPENFDPALLVHLHGLPNLSQVQLAGTSVQDSDLRWLAGLRLLSGLGLDQTSITDAGLVHLEGMPYLQYIEHEGTAITPGALKRILREPF</sequence>
<evidence type="ECO:0000313" key="2">
    <source>
        <dbReference type="EMBL" id="SMP53389.1"/>
    </source>
</evidence>
<feature type="transmembrane region" description="Helical" evidence="1">
    <location>
        <begin position="177"/>
        <end position="195"/>
    </location>
</feature>